<sequence>MAIACDKAVHLLCTENQRVQWRTHHDLVASPSSPGEKN</sequence>
<keyword evidence="2" id="KW-1185">Reference proteome</keyword>
<evidence type="ECO:0000313" key="2">
    <source>
        <dbReference type="Proteomes" id="UP000326678"/>
    </source>
</evidence>
<dbReference type="AlphaFoldDB" id="A0A5P8WFG5"/>
<dbReference type="KEGG" id="nsh:GXM_08834"/>
<name>A0A5P8WFG5_9NOSO</name>
<dbReference type="Proteomes" id="UP000326678">
    <property type="component" value="Chromosome Gxm2"/>
</dbReference>
<dbReference type="EMBL" id="CP045227">
    <property type="protein sequence ID" value="QFS51340.1"/>
    <property type="molecule type" value="Genomic_DNA"/>
</dbReference>
<accession>A0A5P8WFG5</accession>
<protein>
    <submittedName>
        <fullName evidence="1">Uncharacterized protein</fullName>
    </submittedName>
</protein>
<gene>
    <name evidence="1" type="ORF">GXM_08834</name>
</gene>
<reference evidence="1 2" key="1">
    <citation type="submission" date="2019-10" db="EMBL/GenBank/DDBJ databases">
        <title>Genomic and transcriptomic insights into the perfect genentic adaptation of a filamentous nitrogen-fixing cyanobacterium to rice fields.</title>
        <authorList>
            <person name="Chen Z."/>
        </authorList>
    </citation>
    <scope>NUCLEOTIDE SEQUENCE [LARGE SCALE GENOMIC DNA]</scope>
    <source>
        <strain evidence="1">CCNUC1</strain>
    </source>
</reference>
<proteinExistence type="predicted"/>
<organism evidence="1 2">
    <name type="scientific">Nostoc sphaeroides CCNUC1</name>
    <dbReference type="NCBI Taxonomy" id="2653204"/>
    <lineage>
        <taxon>Bacteria</taxon>
        <taxon>Bacillati</taxon>
        <taxon>Cyanobacteriota</taxon>
        <taxon>Cyanophyceae</taxon>
        <taxon>Nostocales</taxon>
        <taxon>Nostocaceae</taxon>
        <taxon>Nostoc</taxon>
    </lineage>
</organism>
<evidence type="ECO:0000313" key="1">
    <source>
        <dbReference type="EMBL" id="QFS51340.1"/>
    </source>
</evidence>